<reference evidence="2 3" key="1">
    <citation type="journal article" date="2016" name="Mol. Biol. Evol.">
        <title>Comparative Genomics of Early-Diverging Mushroom-Forming Fungi Provides Insights into the Origins of Lignocellulose Decay Capabilities.</title>
        <authorList>
            <person name="Nagy L.G."/>
            <person name="Riley R."/>
            <person name="Tritt A."/>
            <person name="Adam C."/>
            <person name="Daum C."/>
            <person name="Floudas D."/>
            <person name="Sun H."/>
            <person name="Yadav J.S."/>
            <person name="Pangilinan J."/>
            <person name="Larsson K.H."/>
            <person name="Matsuura K."/>
            <person name="Barry K."/>
            <person name="Labutti K."/>
            <person name="Kuo R."/>
            <person name="Ohm R.A."/>
            <person name="Bhattacharya S.S."/>
            <person name="Shirouzu T."/>
            <person name="Yoshinaga Y."/>
            <person name="Martin F.M."/>
            <person name="Grigoriev I.V."/>
            <person name="Hibbett D.S."/>
        </authorList>
    </citation>
    <scope>NUCLEOTIDE SEQUENCE [LARGE SCALE GENOMIC DNA]</scope>
    <source>
        <strain evidence="2 3">HHB14362 ss-1</strain>
    </source>
</reference>
<proteinExistence type="predicted"/>
<dbReference type="STRING" id="1314782.A0A165QK68"/>
<evidence type="ECO:0000313" key="3">
    <source>
        <dbReference type="Proteomes" id="UP000076761"/>
    </source>
</evidence>
<sequence>MPMHNCRTAPSFDANQPRTILCYLEDLEDLFEAASVTENDKKKKYVTKYVSLTVEDLWGSLASATDEAKTYDDFKTEILSLYPTASETNRKYSVKDVEDLIRKMHGESMTSLVQLTAYYHEFIAITSYLAKKDDFSPGEQARMFKRGLPDEFYDHVAQRLQLAHPTKRPSDSYSLKEYYEAADFVLSRTASVADPLPNHPTISSTAASGRTANGVVIPSIVVAQPTGQVKTEEMISLAESIKSLTQALKPVIESSRSTPAPARAIPRGTSCLYCGEPRCMINTCPKVAEDIRAGICKRDVHGRVVLPSGAEPRMIPGNWIQDKYHKYHRRNPGQRTVGMMTVHEDDSLLTMALEVAEEDPYTLEALTAAHQARRKQVFDGVHMPPRPRPFPQRTARNGPPMGPRGETLPSVANAAPAPKPPTQASPPFSAPYHPFVKARDGVQPRRTAEEAKRDFAKNTMDKRQPAYATRVPVYNAEIGQQVFDRSLNGNITLSTKELLLIAPEIRDQYRTLVTPKRPVAEKPTAVTSLEHGSDTDDFQLDTPDIAMFPEDLYPQPASAFLGTSSVQVQEDNNG</sequence>
<protein>
    <submittedName>
        <fullName evidence="2">Uncharacterized protein</fullName>
    </submittedName>
</protein>
<name>A0A165QK68_9AGAM</name>
<gene>
    <name evidence="2" type="ORF">NEOLEDRAFT_1071210</name>
</gene>
<dbReference type="AlphaFoldDB" id="A0A165QK68"/>
<feature type="region of interest" description="Disordered" evidence="1">
    <location>
        <begin position="380"/>
        <end position="428"/>
    </location>
</feature>
<dbReference type="EMBL" id="KV425594">
    <property type="protein sequence ID" value="KZT22534.1"/>
    <property type="molecule type" value="Genomic_DNA"/>
</dbReference>
<keyword evidence="3" id="KW-1185">Reference proteome</keyword>
<organism evidence="2 3">
    <name type="scientific">Neolentinus lepideus HHB14362 ss-1</name>
    <dbReference type="NCBI Taxonomy" id="1314782"/>
    <lineage>
        <taxon>Eukaryota</taxon>
        <taxon>Fungi</taxon>
        <taxon>Dikarya</taxon>
        <taxon>Basidiomycota</taxon>
        <taxon>Agaricomycotina</taxon>
        <taxon>Agaricomycetes</taxon>
        <taxon>Gloeophyllales</taxon>
        <taxon>Gloeophyllaceae</taxon>
        <taxon>Neolentinus</taxon>
    </lineage>
</organism>
<dbReference type="Proteomes" id="UP000076761">
    <property type="component" value="Unassembled WGS sequence"/>
</dbReference>
<evidence type="ECO:0000256" key="1">
    <source>
        <dbReference type="SAM" id="MobiDB-lite"/>
    </source>
</evidence>
<evidence type="ECO:0000313" key="2">
    <source>
        <dbReference type="EMBL" id="KZT22534.1"/>
    </source>
</evidence>
<dbReference type="OrthoDB" id="3252634at2759"/>
<accession>A0A165QK68</accession>
<dbReference type="InParanoid" id="A0A165QK68"/>